<protein>
    <recommendedName>
        <fullName evidence="4">CHCH domain-containing protein</fullName>
    </recommendedName>
</protein>
<organism evidence="2 3">
    <name type="scientific">Pachysolen tannophilus NRRL Y-2460</name>
    <dbReference type="NCBI Taxonomy" id="669874"/>
    <lineage>
        <taxon>Eukaryota</taxon>
        <taxon>Fungi</taxon>
        <taxon>Dikarya</taxon>
        <taxon>Ascomycota</taxon>
        <taxon>Saccharomycotina</taxon>
        <taxon>Pichiomycetes</taxon>
        <taxon>Pachysolenaceae</taxon>
        <taxon>Pachysolen</taxon>
    </lineage>
</organism>
<sequence length="82" mass="9648">MSVENGSEKRNAEEAIDDEPDEWDKRIIKTGCHEENMKLLLCHADTNDWRKCVAEMKAFRECWDNNQNNKRTQTKDNDLSGF</sequence>
<dbReference type="InterPro" id="IPR039870">
    <property type="entry name" value="Coa4-like"/>
</dbReference>
<dbReference type="PANTHER" id="PTHR13639">
    <property type="entry name" value="CYTOCHROME C OXIDASE ASSEMBLY FACTOR 4 HOMOLOG, MITOCHONDRIAL"/>
    <property type="match status" value="1"/>
</dbReference>
<name>A0A1E4TPY3_PACTA</name>
<dbReference type="Proteomes" id="UP000094236">
    <property type="component" value="Unassembled WGS sequence"/>
</dbReference>
<proteinExistence type="predicted"/>
<dbReference type="GO" id="GO:0005758">
    <property type="term" value="C:mitochondrial intermembrane space"/>
    <property type="evidence" value="ECO:0007669"/>
    <property type="project" value="InterPro"/>
</dbReference>
<dbReference type="STRING" id="669874.A0A1E4TPY3"/>
<feature type="region of interest" description="Disordered" evidence="1">
    <location>
        <begin position="1"/>
        <end position="23"/>
    </location>
</feature>
<evidence type="ECO:0000313" key="2">
    <source>
        <dbReference type="EMBL" id="ODV93807.1"/>
    </source>
</evidence>
<dbReference type="PANTHER" id="PTHR13639:SF2">
    <property type="entry name" value="CYTOCHROME C OXIDASE ASSEMBLY FACTOR 4 HOMOLOG, MITOCHONDRIAL"/>
    <property type="match status" value="1"/>
</dbReference>
<dbReference type="OrthoDB" id="5586401at2759"/>
<dbReference type="PROSITE" id="PS51808">
    <property type="entry name" value="CHCH"/>
    <property type="match status" value="1"/>
</dbReference>
<accession>A0A1E4TPY3</accession>
<keyword evidence="3" id="KW-1185">Reference proteome</keyword>
<evidence type="ECO:0000313" key="3">
    <source>
        <dbReference type="Proteomes" id="UP000094236"/>
    </source>
</evidence>
<dbReference type="GO" id="GO:0033617">
    <property type="term" value="P:mitochondrial respiratory chain complex IV assembly"/>
    <property type="evidence" value="ECO:0007669"/>
    <property type="project" value="InterPro"/>
</dbReference>
<dbReference type="AlphaFoldDB" id="A0A1E4TPY3"/>
<gene>
    <name evidence="2" type="ORF">PACTADRAFT_51556</name>
</gene>
<feature type="compositionally biased region" description="Basic and acidic residues" evidence="1">
    <location>
        <begin position="1"/>
        <end position="13"/>
    </location>
</feature>
<evidence type="ECO:0008006" key="4">
    <source>
        <dbReference type="Google" id="ProtNLM"/>
    </source>
</evidence>
<dbReference type="EMBL" id="KV454017">
    <property type="protein sequence ID" value="ODV93807.1"/>
    <property type="molecule type" value="Genomic_DNA"/>
</dbReference>
<evidence type="ECO:0000256" key="1">
    <source>
        <dbReference type="SAM" id="MobiDB-lite"/>
    </source>
</evidence>
<reference evidence="3" key="1">
    <citation type="submission" date="2016-05" db="EMBL/GenBank/DDBJ databases">
        <title>Comparative genomics of biotechnologically important yeasts.</title>
        <authorList>
            <consortium name="DOE Joint Genome Institute"/>
            <person name="Riley R."/>
            <person name="Haridas S."/>
            <person name="Wolfe K.H."/>
            <person name="Lopes M.R."/>
            <person name="Hittinger C.T."/>
            <person name="Goker M."/>
            <person name="Salamov A."/>
            <person name="Wisecaver J."/>
            <person name="Long T.M."/>
            <person name="Aerts A.L."/>
            <person name="Barry K."/>
            <person name="Choi C."/>
            <person name="Clum A."/>
            <person name="Coughlan A.Y."/>
            <person name="Deshpande S."/>
            <person name="Douglass A.P."/>
            <person name="Hanson S.J."/>
            <person name="Klenk H.-P."/>
            <person name="Labutti K."/>
            <person name="Lapidus A."/>
            <person name="Lindquist E."/>
            <person name="Lipzen A."/>
            <person name="Meier-Kolthoff J.P."/>
            <person name="Ohm R.A."/>
            <person name="Otillar R.P."/>
            <person name="Pangilinan J."/>
            <person name="Peng Y."/>
            <person name="Rokas A."/>
            <person name="Rosa C.A."/>
            <person name="Scheuner C."/>
            <person name="Sibirny A.A."/>
            <person name="Slot J.C."/>
            <person name="Stielow J.B."/>
            <person name="Sun H."/>
            <person name="Kurtzman C.P."/>
            <person name="Blackwell M."/>
            <person name="Grigoriev I.V."/>
            <person name="Jeffries T.W."/>
        </authorList>
    </citation>
    <scope>NUCLEOTIDE SEQUENCE [LARGE SCALE GENOMIC DNA]</scope>
    <source>
        <strain evidence="3">NRRL Y-2460</strain>
    </source>
</reference>